<accession>A0AAV0V6F8</accession>
<gene>
    <name evidence="7" type="ORF">PDE001_LOCUS9273</name>
</gene>
<evidence type="ECO:0000259" key="6">
    <source>
        <dbReference type="Pfam" id="PF11789"/>
    </source>
</evidence>
<keyword evidence="4" id="KW-0175">Coiled coil</keyword>
<feature type="compositionally biased region" description="Low complexity" evidence="5">
    <location>
        <begin position="401"/>
        <end position="415"/>
    </location>
</feature>
<feature type="coiled-coil region" evidence="4">
    <location>
        <begin position="106"/>
        <end position="140"/>
    </location>
</feature>
<dbReference type="Gene3D" id="3.30.40.10">
    <property type="entry name" value="Zinc/RING finger domain, C3HC4 (zinc finger)"/>
    <property type="match status" value="1"/>
</dbReference>
<dbReference type="SUPFAM" id="SSF57850">
    <property type="entry name" value="RING/U-box"/>
    <property type="match status" value="1"/>
</dbReference>
<feature type="region of interest" description="Disordered" evidence="5">
    <location>
        <begin position="314"/>
        <end position="455"/>
    </location>
</feature>
<evidence type="ECO:0000256" key="1">
    <source>
        <dbReference type="ARBA" id="ARBA00022723"/>
    </source>
</evidence>
<keyword evidence="1" id="KW-0479">Metal-binding</keyword>
<feature type="compositionally biased region" description="Basic and acidic residues" evidence="5">
    <location>
        <begin position="317"/>
        <end position="328"/>
    </location>
</feature>
<feature type="domain" description="SP-RING-type" evidence="6">
    <location>
        <begin position="234"/>
        <end position="276"/>
    </location>
</feature>
<dbReference type="AlphaFoldDB" id="A0AAV0V6F8"/>
<comment type="caution">
    <text evidence="7">The sequence shown here is derived from an EMBL/GenBank/DDBJ whole genome shotgun (WGS) entry which is preliminary data.</text>
</comment>
<keyword evidence="8" id="KW-1185">Reference proteome</keyword>
<keyword evidence="2" id="KW-0863">Zinc-finger</keyword>
<evidence type="ECO:0000313" key="8">
    <source>
        <dbReference type="Proteomes" id="UP001162029"/>
    </source>
</evidence>
<evidence type="ECO:0000256" key="5">
    <source>
        <dbReference type="SAM" id="MobiDB-lite"/>
    </source>
</evidence>
<dbReference type="InterPro" id="IPR013083">
    <property type="entry name" value="Znf_RING/FYVE/PHD"/>
</dbReference>
<evidence type="ECO:0000313" key="7">
    <source>
        <dbReference type="EMBL" id="CAI5744103.1"/>
    </source>
</evidence>
<evidence type="ECO:0000256" key="3">
    <source>
        <dbReference type="ARBA" id="ARBA00022833"/>
    </source>
</evidence>
<feature type="coiled-coil region" evidence="4">
    <location>
        <begin position="189"/>
        <end position="216"/>
    </location>
</feature>
<sequence>MDCRRRPKVTHTGLDVDVVALEPWAKVPPELPIPDQELLVDLAEDSKSVLLELGSLLNQHYRNRSPAHETQQVLRRKNETVKRLNQFITRQQRSREWGEIFDQETYENQQMIIQRLKKQLQDQKEAFERERTRLQQQQAVRLSAQEKLGSSLMRVLPQLRELLEAYDREQGQPVNHTYAGIAGAAKPSNEELSRRLKEMETEFDSERENLMEEVDDALTTQREIIQQNWIDREAALTCPISLDLFEDPVITTCCGKTFSSDALKRALGQNRQCPVCRSYTITVCDNRDMANLVELHSTELLDLPEYTVTSSTTGRLVVEEGSDRDRELMTSARPNDSVQARVETPHGHSSRTTTQSSSSAAPSQVGVNARSRGGGGQNSSSRSSSSSTPLVSSQAPQRMVSRNISASTSTANTTRPRVAQTSSVQRANASALQSTNREQYVPQQYIVDYGSDSDY</sequence>
<protein>
    <recommendedName>
        <fullName evidence="6">SP-RING-type domain-containing protein</fullName>
    </recommendedName>
</protein>
<dbReference type="Pfam" id="PF11789">
    <property type="entry name" value="zf-Nse"/>
    <property type="match status" value="1"/>
</dbReference>
<keyword evidence="3" id="KW-0862">Zinc</keyword>
<name>A0AAV0V6F8_9STRA</name>
<feature type="compositionally biased region" description="Low complexity" evidence="5">
    <location>
        <begin position="378"/>
        <end position="387"/>
    </location>
</feature>
<feature type="compositionally biased region" description="Low complexity" evidence="5">
    <location>
        <begin position="350"/>
        <end position="364"/>
    </location>
</feature>
<dbReference type="EMBL" id="CANTFM010002036">
    <property type="protein sequence ID" value="CAI5744103.1"/>
    <property type="molecule type" value="Genomic_DNA"/>
</dbReference>
<feature type="compositionally biased region" description="Polar residues" evidence="5">
    <location>
        <begin position="419"/>
        <end position="442"/>
    </location>
</feature>
<dbReference type="InterPro" id="IPR004181">
    <property type="entry name" value="Znf_MIZ"/>
</dbReference>
<reference evidence="7" key="1">
    <citation type="submission" date="2022-12" db="EMBL/GenBank/DDBJ databases">
        <authorList>
            <person name="Webb A."/>
        </authorList>
    </citation>
    <scope>NUCLEOTIDE SEQUENCE</scope>
    <source>
        <strain evidence="7">Pd1</strain>
    </source>
</reference>
<proteinExistence type="predicted"/>
<dbReference type="Proteomes" id="UP001162029">
    <property type="component" value="Unassembled WGS sequence"/>
</dbReference>
<dbReference type="GO" id="GO:0008270">
    <property type="term" value="F:zinc ion binding"/>
    <property type="evidence" value="ECO:0007669"/>
    <property type="project" value="UniProtKB-KW"/>
</dbReference>
<evidence type="ECO:0000256" key="4">
    <source>
        <dbReference type="SAM" id="Coils"/>
    </source>
</evidence>
<evidence type="ECO:0000256" key="2">
    <source>
        <dbReference type="ARBA" id="ARBA00022771"/>
    </source>
</evidence>
<organism evidence="7 8">
    <name type="scientific">Peronospora destructor</name>
    <dbReference type="NCBI Taxonomy" id="86335"/>
    <lineage>
        <taxon>Eukaryota</taxon>
        <taxon>Sar</taxon>
        <taxon>Stramenopiles</taxon>
        <taxon>Oomycota</taxon>
        <taxon>Peronosporomycetes</taxon>
        <taxon>Peronosporales</taxon>
        <taxon>Peronosporaceae</taxon>
        <taxon>Peronospora</taxon>
    </lineage>
</organism>